<dbReference type="RefSeq" id="XP_004367309.1">
    <property type="nucleotide sequence ID" value="XM_004367252.1"/>
</dbReference>
<sequence>MNNSRRLVGLIPWFKAPLSKPMSSGRCFYSIRTIQDIEDANEYNELKRSEWAAKELKMQEAKDKLLQKQEKREKIQSVKDENKKEVKLTGSGIVF</sequence>
<reference evidence="3" key="1">
    <citation type="journal article" date="2011" name="Genome Res.">
        <title>Phylogeny-wide analysis of social amoeba genomes highlights ancient origins for complex intercellular communication.</title>
        <authorList>
            <person name="Heidel A.J."/>
            <person name="Lawal H.M."/>
            <person name="Felder M."/>
            <person name="Schilde C."/>
            <person name="Helps N.R."/>
            <person name="Tunggal B."/>
            <person name="Rivero F."/>
            <person name="John U."/>
            <person name="Schleicher M."/>
            <person name="Eichinger L."/>
            <person name="Platzer M."/>
            <person name="Noegel A.A."/>
            <person name="Schaap P."/>
            <person name="Gloeckner G."/>
        </authorList>
    </citation>
    <scope>NUCLEOTIDE SEQUENCE [LARGE SCALE GENOMIC DNA]</scope>
    <source>
        <strain evidence="3">SH3</strain>
    </source>
</reference>
<feature type="coiled-coil region" evidence="1">
    <location>
        <begin position="58"/>
        <end position="88"/>
    </location>
</feature>
<organism evidence="2 3">
    <name type="scientific">Cavenderia fasciculata</name>
    <name type="common">Slime mold</name>
    <name type="synonym">Dictyostelium fasciculatum</name>
    <dbReference type="NCBI Taxonomy" id="261658"/>
    <lineage>
        <taxon>Eukaryota</taxon>
        <taxon>Amoebozoa</taxon>
        <taxon>Evosea</taxon>
        <taxon>Eumycetozoa</taxon>
        <taxon>Dictyostelia</taxon>
        <taxon>Acytosteliales</taxon>
        <taxon>Cavenderiaceae</taxon>
        <taxon>Cavenderia</taxon>
    </lineage>
</organism>
<dbReference type="AlphaFoldDB" id="F4PWG2"/>
<evidence type="ECO:0000313" key="3">
    <source>
        <dbReference type="Proteomes" id="UP000007797"/>
    </source>
</evidence>
<accession>F4PWG2</accession>
<name>F4PWG2_CACFS</name>
<dbReference type="Proteomes" id="UP000007797">
    <property type="component" value="Unassembled WGS sequence"/>
</dbReference>
<dbReference type="GeneID" id="14872046"/>
<evidence type="ECO:0000256" key="1">
    <source>
        <dbReference type="SAM" id="Coils"/>
    </source>
</evidence>
<keyword evidence="1" id="KW-0175">Coiled coil</keyword>
<proteinExistence type="predicted"/>
<keyword evidence="3" id="KW-1185">Reference proteome</keyword>
<evidence type="ECO:0000313" key="2">
    <source>
        <dbReference type="EMBL" id="EGG20326.1"/>
    </source>
</evidence>
<protein>
    <submittedName>
        <fullName evidence="2">Uncharacterized protein</fullName>
    </submittedName>
</protein>
<dbReference type="EMBL" id="GL883013">
    <property type="protein sequence ID" value="EGG20326.1"/>
    <property type="molecule type" value="Genomic_DNA"/>
</dbReference>
<gene>
    <name evidence="2" type="ORF">DFA_07450</name>
</gene>
<dbReference type="KEGG" id="dfa:DFA_07450"/>